<reference evidence="2 3" key="1">
    <citation type="submission" date="2021-04" db="EMBL/GenBank/DDBJ databases">
        <authorList>
            <person name="Pira H."/>
            <person name="Risdian C."/>
            <person name="Wink J."/>
        </authorList>
    </citation>
    <scope>NUCLEOTIDE SEQUENCE [LARGE SCALE GENOMIC DNA]</scope>
    <source>
        <strain evidence="2 3">WH131</strain>
    </source>
</reference>
<dbReference type="PANTHER" id="PTHR34720">
    <property type="entry name" value="MICROCYSTIN DEPENDENT PROTEIN"/>
    <property type="match status" value="1"/>
</dbReference>
<protein>
    <submittedName>
        <fullName evidence="2">Tandem-95 repeat protein</fullName>
    </submittedName>
</protein>
<dbReference type="Pfam" id="PF17892">
    <property type="entry name" value="Cadherin_5"/>
    <property type="match status" value="1"/>
</dbReference>
<evidence type="ECO:0000259" key="1">
    <source>
        <dbReference type="PROSITE" id="PS50268"/>
    </source>
</evidence>
<gene>
    <name evidence="2" type="ORF">KCG45_06960</name>
</gene>
<dbReference type="PROSITE" id="PS50268">
    <property type="entry name" value="CADHERIN_2"/>
    <property type="match status" value="1"/>
</dbReference>
<organism evidence="2 3">
    <name type="scientific">Erythrobacter ani</name>
    <dbReference type="NCBI Taxonomy" id="2827235"/>
    <lineage>
        <taxon>Bacteria</taxon>
        <taxon>Pseudomonadati</taxon>
        <taxon>Pseudomonadota</taxon>
        <taxon>Alphaproteobacteria</taxon>
        <taxon>Sphingomonadales</taxon>
        <taxon>Erythrobacteraceae</taxon>
        <taxon>Erythrobacter/Porphyrobacter group</taxon>
        <taxon>Erythrobacter</taxon>
    </lineage>
</organism>
<evidence type="ECO:0000313" key="2">
    <source>
        <dbReference type="EMBL" id="MBV7265915.1"/>
    </source>
</evidence>
<dbReference type="EMBL" id="JAGSPB010000002">
    <property type="protein sequence ID" value="MBV7265915.1"/>
    <property type="molecule type" value="Genomic_DNA"/>
</dbReference>
<feature type="domain" description="Cadherin" evidence="1">
    <location>
        <begin position="794"/>
        <end position="891"/>
    </location>
</feature>
<proteinExistence type="predicted"/>
<dbReference type="NCBIfam" id="NF012211">
    <property type="entry name" value="tand_rpt_95"/>
    <property type="match status" value="11"/>
</dbReference>
<dbReference type="Pfam" id="PF05345">
    <property type="entry name" value="He_PIG"/>
    <property type="match status" value="5"/>
</dbReference>
<evidence type="ECO:0000313" key="3">
    <source>
        <dbReference type="Proteomes" id="UP000699975"/>
    </source>
</evidence>
<dbReference type="PANTHER" id="PTHR34720:SF9">
    <property type="entry name" value="BLR4714 PROTEIN"/>
    <property type="match status" value="1"/>
</dbReference>
<dbReference type="Proteomes" id="UP000699975">
    <property type="component" value="Unassembled WGS sequence"/>
</dbReference>
<dbReference type="InterPro" id="IPR006644">
    <property type="entry name" value="Cadg"/>
</dbReference>
<dbReference type="SMART" id="SM00736">
    <property type="entry name" value="CADG"/>
    <property type="match status" value="4"/>
</dbReference>
<sequence>MGDGIYQVTVIADDGNGGTVSNIVRWTITNPPPVAANDTATTDEDVAVNIDVLANDTDPDGDTLSLASATALNGSAVIEADGTITYTPAQDFNGTDTITYQISDGEGGVDTATVTVTINPVNDDPTVSAQILNQDNSDADVVALDVSGNFEDLDGDTLIFGATGLPPGLSIDAAGKITGTVDPSASQGGPAGNGVYQITVTAGDGNGGTVSSTFFWTIDNPAPTAANDTASIVEDNTVIIDVLANDGDPDGDALTVISANANNGSVFIEADGTLTYTPDANFNGTDTITYLISDGEGGTSTAFVTVTVSAVNDAPETDGLPNLTDGNNEMINVPLGAAFFDPEGDAISYIITGLPDGLTFDSATGTVSGTTTATASTGGPGGDGIYTVTVTANDGNGGVASTSFTWTINNQPPTAVNDSFTGTEDSPQILDVLANDIDPDGDPITPIVITSAIATNGTALVNPDGTILFTPDPNFNGVATVTYTIEDANGDPATAVATINIAAVNDAPEVTPLPDRADQDGDTITIDASSLFTDVEGDTLTYSVANLPAGLSINPTTGLITGTIDSSASQFNGGVYSSVITADDGNGGVTDVMFVWTVTNPGPTAVDDTASTTEDAASAPIDVLANDIDPDNDTLTVISANAPNGTVVINPDNTLTYTPDANFNGTDTITYQISDGEGGISTAMVSLNVIADNDDPTAQPLPARGSLDAEVVNLDLSGGFDDLDNDTLTFSATGLPTGLSIDANGVVIGTIDRSASQGGPAGDGVYSVTVTANDGNGGTVSTSFTWTVTNPAPTAVNDTATTNEDAPVNTDVLANDNDPDGDGLAVTLASAANGTIVIEADGTLTYTPDTDFTGTDTITYEISDGEGGTSTATLTVTVNAQNDDPTATPVPPRADVDGAMVSVSIASNFDDVEGDTLTFSATGLPTGLLIDAAGSITGTIDAAASQGGPLNDGFYSVTITADDGNGGSVSTTFDWTVTNPVPVAADDSATTDEDTTVNIDVLANDNDPDGDPLTVVTATAGNGTVTIRSDGTIDYTPVGDFIGTDTILYTISDGNGGTASASVTVAVNPGNDDPIAADDTATTDEDTSVTIAPLANDSDVDGDPLTITSATAPNGNVTINRDGTVTYTPNRDFNGTDTITYGLSDGNGGTDIATIAVLVAPMNDDPVAVPDTVTTPEDTPIRIPVLTNDTDVDGDPLIIAAATSPNGTVTINPDGTITFVPNPDFNGPTAINYAISDGMGGTATATVTVNVNPVNDPPVGQLDTATTDEDTPVTIPVLANDSDLDGDPLTVVSASAPNGTVTINPDGTVTYTPEPNFSGTDTITYQVSDGMGGFDTATATITVNPVNDAPIAGADVATVDEDSQVTISILANDSDPDGDPITVTDASAPNGTVTINPDGTVTYSPNPDFFGTDTITYRVSDGNGGIATGTVDVTVNNVNDLPADEPEAVDAFSGAPTIIDVLENASDPDGDPLSVIMASVDIGKVFINSDGTLSYTPPDGFTGLATILYTISDGNGGFVNSTAIVDVSAAGADVRFLLRGDLGTGPLDFRAVEEVLDQSSSFVTTPLIILDAVNGFRPLSGFGALSVEQPLLEAVNVIRSLDGVGDFDRSGRPIDSVMRQIDQVRDLRFGADRLFDPRFADLIPQSLTGFSLRQLDAGNDRVMIDSIVRARVVYIEMRDIGESASSPIAEFQLLTRDGSPLPDWIRIDPRGLAIIERPVDFEELRLIVRAITEDIETIDIPIRIQGATGEIQADVPFDRSLIRTETLSEMMTRESSGTSDEVENLLAAFL</sequence>
<comment type="caution">
    <text evidence="2">The sequence shown here is derived from an EMBL/GenBank/DDBJ whole genome shotgun (WGS) entry which is preliminary data.</text>
</comment>
<dbReference type="InterPro" id="IPR002126">
    <property type="entry name" value="Cadherin-like_dom"/>
</dbReference>
<keyword evidence="3" id="KW-1185">Reference proteome</keyword>
<dbReference type="Pfam" id="PF17963">
    <property type="entry name" value="Big_9"/>
    <property type="match status" value="10"/>
</dbReference>
<dbReference type="InterPro" id="IPR041690">
    <property type="entry name" value="Cadherin_5"/>
</dbReference>
<accession>A0ABS6SLL7</accession>
<dbReference type="RefSeq" id="WP_218316506.1">
    <property type="nucleotide sequence ID" value="NZ_JAGSPB010000002.1"/>
</dbReference>
<name>A0ABS6SLL7_9SPHN</name>